<dbReference type="RefSeq" id="WP_070395400.1">
    <property type="nucleotide sequence ID" value="NZ_CP017599.1"/>
</dbReference>
<comment type="catalytic activity">
    <reaction evidence="1">
        <text>5-amino-6-(5-phospho-D-ribosylamino)uracil + H2O = 5,6-diaminouracil + D-ribose 5-phosphate</text>
        <dbReference type="Rhea" id="RHEA:55020"/>
        <dbReference type="ChEBI" id="CHEBI:15377"/>
        <dbReference type="ChEBI" id="CHEBI:46252"/>
        <dbReference type="ChEBI" id="CHEBI:58453"/>
        <dbReference type="ChEBI" id="CHEBI:78346"/>
    </reaction>
</comment>
<evidence type="ECO:0000313" key="5">
    <source>
        <dbReference type="Proteomes" id="UP000177870"/>
    </source>
</evidence>
<feature type="domain" description="NADAR" evidence="3">
    <location>
        <begin position="4"/>
        <end position="144"/>
    </location>
</feature>
<comment type="catalytic activity">
    <reaction evidence="2">
        <text>2,5-diamino-6-hydroxy-4-(5-phosphoribosylamino)-pyrimidine + H2O = 2,5,6-triamino-4-hydroxypyrimidine + D-ribose 5-phosphate</text>
        <dbReference type="Rhea" id="RHEA:23436"/>
        <dbReference type="ChEBI" id="CHEBI:15377"/>
        <dbReference type="ChEBI" id="CHEBI:58614"/>
        <dbReference type="ChEBI" id="CHEBI:78346"/>
        <dbReference type="ChEBI" id="CHEBI:137796"/>
    </reaction>
</comment>
<dbReference type="KEGG" id="mpro:BJP34_29380"/>
<dbReference type="Proteomes" id="UP000177870">
    <property type="component" value="Chromosome"/>
</dbReference>
<accession>A0A1D8TZE1</accession>
<dbReference type="InterPro" id="IPR012816">
    <property type="entry name" value="NADAR"/>
</dbReference>
<proteinExistence type="predicted"/>
<dbReference type="EMBL" id="CP017599">
    <property type="protein sequence ID" value="AOX03007.1"/>
    <property type="molecule type" value="Genomic_DNA"/>
</dbReference>
<dbReference type="STRING" id="1458985.BJP34_29380"/>
<dbReference type="AlphaFoldDB" id="A0A1D8TZE1"/>
<evidence type="ECO:0000259" key="3">
    <source>
        <dbReference type="Pfam" id="PF08719"/>
    </source>
</evidence>
<evidence type="ECO:0000256" key="1">
    <source>
        <dbReference type="ARBA" id="ARBA00000022"/>
    </source>
</evidence>
<dbReference type="Gene3D" id="1.10.357.40">
    <property type="entry name" value="YbiA-like"/>
    <property type="match status" value="1"/>
</dbReference>
<name>A0A1D8TZE1_9CYAN</name>
<dbReference type="SUPFAM" id="SSF143990">
    <property type="entry name" value="YbiA-like"/>
    <property type="match status" value="1"/>
</dbReference>
<dbReference type="CDD" id="cd15457">
    <property type="entry name" value="NADAR"/>
    <property type="match status" value="1"/>
</dbReference>
<protein>
    <submittedName>
        <fullName evidence="4">Swarming motility protein ybiA</fullName>
    </submittedName>
</protein>
<dbReference type="Pfam" id="PF08719">
    <property type="entry name" value="NADAR"/>
    <property type="match status" value="1"/>
</dbReference>
<dbReference type="NCBIfam" id="TIGR02464">
    <property type="entry name" value="ribofla_fusion"/>
    <property type="match status" value="1"/>
</dbReference>
<sequence length="146" mass="17031">MTIYFYDISEKPYGCFSNFSPHGFELDGLWWPTSEHYFQAQKFAGTSHVEEIRCCKTPAEAASMGRERTRPLRRDWEDIKEDVMGRGLLCKFQTHADLREILLRTGDELIVEDAPQDYYWGCGKDRSGKNRLGEILMEIRAILRES</sequence>
<reference evidence="5" key="1">
    <citation type="submission" date="2016-10" db="EMBL/GenBank/DDBJ databases">
        <title>Comparative genomics uncovers the prolific and rare metabolic potential of the cyanobacterial genus Moorea.</title>
        <authorList>
            <person name="Leao T."/>
            <person name="Castelao G."/>
            <person name="Korobeynikov A."/>
            <person name="Monroe E.A."/>
            <person name="Podell S."/>
            <person name="Glukhov E."/>
            <person name="Allen E."/>
            <person name="Gerwick W.H."/>
            <person name="Gerwick L."/>
        </authorList>
    </citation>
    <scope>NUCLEOTIDE SEQUENCE [LARGE SCALE GENOMIC DNA]</scope>
    <source>
        <strain evidence="5">PAL-8-15-08-1</strain>
    </source>
</reference>
<organism evidence="4 5">
    <name type="scientific">Moorena producens PAL-8-15-08-1</name>
    <dbReference type="NCBI Taxonomy" id="1458985"/>
    <lineage>
        <taxon>Bacteria</taxon>
        <taxon>Bacillati</taxon>
        <taxon>Cyanobacteriota</taxon>
        <taxon>Cyanophyceae</taxon>
        <taxon>Coleofasciculales</taxon>
        <taxon>Coleofasciculaceae</taxon>
        <taxon>Moorena</taxon>
    </lineage>
</organism>
<dbReference type="InterPro" id="IPR037238">
    <property type="entry name" value="YbiA-like_sf"/>
</dbReference>
<evidence type="ECO:0000313" key="4">
    <source>
        <dbReference type="EMBL" id="AOX03007.1"/>
    </source>
</evidence>
<gene>
    <name evidence="4" type="ORF">BJP34_29380</name>
</gene>
<evidence type="ECO:0000256" key="2">
    <source>
        <dbReference type="ARBA" id="ARBA00000751"/>
    </source>
</evidence>
<dbReference type="OrthoDB" id="67297at2"/>